<proteinExistence type="inferred from homology"/>
<organism evidence="7 8">
    <name type="scientific">Veronia pacifica</name>
    <dbReference type="NCBI Taxonomy" id="1080227"/>
    <lineage>
        <taxon>Bacteria</taxon>
        <taxon>Pseudomonadati</taxon>
        <taxon>Pseudomonadota</taxon>
        <taxon>Gammaproteobacteria</taxon>
        <taxon>Vibrionales</taxon>
        <taxon>Vibrionaceae</taxon>
        <taxon>Veronia</taxon>
    </lineage>
</organism>
<dbReference type="OrthoDB" id="9802121at2"/>
<evidence type="ECO:0000256" key="6">
    <source>
        <dbReference type="SAM" id="Phobius"/>
    </source>
</evidence>
<dbReference type="InterPro" id="IPR006696">
    <property type="entry name" value="DUF423"/>
</dbReference>
<evidence type="ECO:0000256" key="2">
    <source>
        <dbReference type="ARBA" id="ARBA00009694"/>
    </source>
</evidence>
<evidence type="ECO:0000313" key="7">
    <source>
        <dbReference type="EMBL" id="ODA32918.1"/>
    </source>
</evidence>
<sequence>MNANKTLAIGCILGALAVMTGAFASHGLKAHLSSYALSIIHTGVQYQFWHALALVGLGSAMLRFPSRRLGRASLLMIIGTIFFSGSLYGLAITGMKWLGPVTPIGGVLLILGWFTAAWSFWRPDTDSVKA</sequence>
<evidence type="ECO:0000313" key="8">
    <source>
        <dbReference type="Proteomes" id="UP000094936"/>
    </source>
</evidence>
<keyword evidence="4 6" id="KW-1133">Transmembrane helix</keyword>
<evidence type="ECO:0000256" key="1">
    <source>
        <dbReference type="ARBA" id="ARBA00004141"/>
    </source>
</evidence>
<dbReference type="RefSeq" id="WP_068902686.1">
    <property type="nucleotide sequence ID" value="NZ_JBHUIF010000024.1"/>
</dbReference>
<feature type="transmembrane region" description="Helical" evidence="6">
    <location>
        <begin position="97"/>
        <end position="121"/>
    </location>
</feature>
<dbReference type="EMBL" id="LYBM01000021">
    <property type="protein sequence ID" value="ODA32918.1"/>
    <property type="molecule type" value="Genomic_DNA"/>
</dbReference>
<feature type="transmembrane region" description="Helical" evidence="6">
    <location>
        <begin position="72"/>
        <end position="91"/>
    </location>
</feature>
<dbReference type="Pfam" id="PF04241">
    <property type="entry name" value="DUF423"/>
    <property type="match status" value="1"/>
</dbReference>
<protein>
    <recommendedName>
        <fullName evidence="9">DUF423 domain-containing protein</fullName>
    </recommendedName>
</protein>
<feature type="transmembrane region" description="Helical" evidence="6">
    <location>
        <begin position="48"/>
        <end position="65"/>
    </location>
</feature>
<comment type="caution">
    <text evidence="7">The sequence shown here is derived from an EMBL/GenBank/DDBJ whole genome shotgun (WGS) entry which is preliminary data.</text>
</comment>
<dbReference type="Proteomes" id="UP000094936">
    <property type="component" value="Unassembled WGS sequence"/>
</dbReference>
<evidence type="ECO:0000256" key="4">
    <source>
        <dbReference type="ARBA" id="ARBA00022989"/>
    </source>
</evidence>
<accession>A0A1C3EI56</accession>
<comment type="subcellular location">
    <subcellularLocation>
        <location evidence="1">Membrane</location>
        <topology evidence="1">Multi-pass membrane protein</topology>
    </subcellularLocation>
</comment>
<gene>
    <name evidence="7" type="ORF">A8L45_12345</name>
</gene>
<dbReference type="PANTHER" id="PTHR43461">
    <property type="entry name" value="TRANSMEMBRANE PROTEIN 256"/>
    <property type="match status" value="1"/>
</dbReference>
<evidence type="ECO:0000256" key="3">
    <source>
        <dbReference type="ARBA" id="ARBA00022692"/>
    </source>
</evidence>
<keyword evidence="8" id="KW-1185">Reference proteome</keyword>
<dbReference type="AlphaFoldDB" id="A0A1C3EI56"/>
<keyword evidence="5 6" id="KW-0472">Membrane</keyword>
<evidence type="ECO:0000256" key="5">
    <source>
        <dbReference type="ARBA" id="ARBA00023136"/>
    </source>
</evidence>
<dbReference type="STRING" id="1080227.A8L45_12345"/>
<comment type="similarity">
    <text evidence="2">Belongs to the UPF0382 family.</text>
</comment>
<name>A0A1C3EI56_9GAMM</name>
<reference evidence="7 8" key="1">
    <citation type="submission" date="2016-05" db="EMBL/GenBank/DDBJ databases">
        <title>Genomic Taxonomy of the Vibrionaceae.</title>
        <authorList>
            <person name="Gomez-Gil B."/>
            <person name="Enciso-Ibarra J."/>
        </authorList>
    </citation>
    <scope>NUCLEOTIDE SEQUENCE [LARGE SCALE GENOMIC DNA]</scope>
    <source>
        <strain evidence="7 8">CAIM 1920</strain>
    </source>
</reference>
<dbReference type="PANTHER" id="PTHR43461:SF1">
    <property type="entry name" value="TRANSMEMBRANE PROTEIN 256"/>
    <property type="match status" value="1"/>
</dbReference>
<keyword evidence="3 6" id="KW-0812">Transmembrane</keyword>
<dbReference type="GO" id="GO:0005886">
    <property type="term" value="C:plasma membrane"/>
    <property type="evidence" value="ECO:0007669"/>
    <property type="project" value="TreeGrafter"/>
</dbReference>
<evidence type="ECO:0008006" key="9">
    <source>
        <dbReference type="Google" id="ProtNLM"/>
    </source>
</evidence>